<name>A0A385DHN7_9ACTN</name>
<dbReference type="Pfam" id="PF01408">
    <property type="entry name" value="GFO_IDH_MocA"/>
    <property type="match status" value="1"/>
</dbReference>
<reference evidence="5 6" key="1">
    <citation type="submission" date="2018-08" db="EMBL/GenBank/DDBJ databases">
        <authorList>
            <person name="Ferrada E.E."/>
            <person name="Latorre B.A."/>
        </authorList>
    </citation>
    <scope>NUCLEOTIDE SEQUENCE [LARGE SCALE GENOMIC DNA]</scope>
    <source>
        <strain evidence="5 6">VK-A60T</strain>
    </source>
</reference>
<dbReference type="InterPro" id="IPR055170">
    <property type="entry name" value="GFO_IDH_MocA-like_dom"/>
</dbReference>
<dbReference type="Proteomes" id="UP000259636">
    <property type="component" value="Chromosome"/>
</dbReference>
<proteinExistence type="inferred from homology"/>
<feature type="domain" description="Gfo/Idh/MocA-like oxidoreductase N-terminal" evidence="3">
    <location>
        <begin position="15"/>
        <end position="132"/>
    </location>
</feature>
<dbReference type="PANTHER" id="PTHR22604:SF105">
    <property type="entry name" value="TRANS-1,2-DIHYDROBENZENE-1,2-DIOL DEHYDROGENASE"/>
    <property type="match status" value="1"/>
</dbReference>
<feature type="domain" description="GFO/IDH/MocA-like oxidoreductase" evidence="4">
    <location>
        <begin position="141"/>
        <end position="257"/>
    </location>
</feature>
<dbReference type="RefSeq" id="WP_101278556.1">
    <property type="nucleotide sequence ID" value="NZ_CP031742.1"/>
</dbReference>
<gene>
    <name evidence="5" type="ORF">D0C37_24820</name>
</gene>
<dbReference type="InterPro" id="IPR036291">
    <property type="entry name" value="NAD(P)-bd_dom_sf"/>
</dbReference>
<dbReference type="KEGG" id="sky:D0C37_24820"/>
<dbReference type="Gene3D" id="3.30.360.10">
    <property type="entry name" value="Dihydrodipicolinate Reductase, domain 2"/>
    <property type="match status" value="1"/>
</dbReference>
<dbReference type="SUPFAM" id="SSF55347">
    <property type="entry name" value="Glyceraldehyde-3-phosphate dehydrogenase-like, C-terminal domain"/>
    <property type="match status" value="1"/>
</dbReference>
<dbReference type="EMBL" id="CP031742">
    <property type="protein sequence ID" value="AXQ57499.1"/>
    <property type="molecule type" value="Genomic_DNA"/>
</dbReference>
<evidence type="ECO:0000313" key="6">
    <source>
        <dbReference type="Proteomes" id="UP000259636"/>
    </source>
</evidence>
<dbReference type="Pfam" id="PF22725">
    <property type="entry name" value="GFO_IDH_MocA_C3"/>
    <property type="match status" value="1"/>
</dbReference>
<evidence type="ECO:0000256" key="2">
    <source>
        <dbReference type="ARBA" id="ARBA00023002"/>
    </source>
</evidence>
<dbReference type="InterPro" id="IPR000683">
    <property type="entry name" value="Gfo/Idh/MocA-like_OxRdtase_N"/>
</dbReference>
<evidence type="ECO:0000259" key="3">
    <source>
        <dbReference type="Pfam" id="PF01408"/>
    </source>
</evidence>
<evidence type="ECO:0000313" key="5">
    <source>
        <dbReference type="EMBL" id="AXQ57499.1"/>
    </source>
</evidence>
<keyword evidence="2" id="KW-0560">Oxidoreductase</keyword>
<accession>A0A385DHN7</accession>
<dbReference type="InterPro" id="IPR050984">
    <property type="entry name" value="Gfo/Idh/MocA_domain"/>
</dbReference>
<evidence type="ECO:0000259" key="4">
    <source>
        <dbReference type="Pfam" id="PF22725"/>
    </source>
</evidence>
<dbReference type="SUPFAM" id="SSF51735">
    <property type="entry name" value="NAD(P)-binding Rossmann-fold domains"/>
    <property type="match status" value="1"/>
</dbReference>
<evidence type="ECO:0000256" key="1">
    <source>
        <dbReference type="ARBA" id="ARBA00010928"/>
    </source>
</evidence>
<dbReference type="GeneID" id="300117356"/>
<dbReference type="PANTHER" id="PTHR22604">
    <property type="entry name" value="OXIDOREDUCTASES"/>
    <property type="match status" value="1"/>
</dbReference>
<dbReference type="GO" id="GO:0016491">
    <property type="term" value="F:oxidoreductase activity"/>
    <property type="evidence" value="ECO:0007669"/>
    <property type="project" value="UniProtKB-KW"/>
</dbReference>
<organism evidence="5 6">
    <name type="scientific">Streptomyces koyangensis</name>
    <dbReference type="NCBI Taxonomy" id="188770"/>
    <lineage>
        <taxon>Bacteria</taxon>
        <taxon>Bacillati</taxon>
        <taxon>Actinomycetota</taxon>
        <taxon>Actinomycetes</taxon>
        <taxon>Kitasatosporales</taxon>
        <taxon>Streptomycetaceae</taxon>
        <taxon>Streptomyces</taxon>
        <taxon>Streptomyces aurantiacus group</taxon>
    </lineage>
</organism>
<dbReference type="GO" id="GO:0000166">
    <property type="term" value="F:nucleotide binding"/>
    <property type="evidence" value="ECO:0007669"/>
    <property type="project" value="InterPro"/>
</dbReference>
<sequence length="337" mass="35553">MAETETVQGGSAPVRWGVLATGAMAAAFTEDLRRLPDAEVVAVGSRTAASARGFADRFGIPRAHGSWAEFAADDQVDVVYVAAPHSEHLRAAGMCLEAGRAVLCEKPLALSARQAGELVALARKRDVFLMEGMWMWCNPLVRRLAALVADGAVGEVRTVAADFGLPGPFPPGHRLLDPARGGGALLDLGVYPVAFAQLLLGEPERVTARATLSAEGVDTHTSLLLEWAGGAQGLLHCSVTADTPRAASVSGTGGWIEVPGSFFRPDHFVLHRPGREPEVFRSAGGLDDTWAPQAAEVMRCLRAGERQSPLVPLEATLGVLRTVDAARAEVGVRYPGE</sequence>
<protein>
    <submittedName>
        <fullName evidence="5">Gfo/Idh/MocA family oxidoreductase</fullName>
    </submittedName>
</protein>
<dbReference type="Gene3D" id="3.40.50.720">
    <property type="entry name" value="NAD(P)-binding Rossmann-like Domain"/>
    <property type="match status" value="1"/>
</dbReference>
<dbReference type="AlphaFoldDB" id="A0A385DHN7"/>
<comment type="similarity">
    <text evidence="1">Belongs to the Gfo/Idh/MocA family.</text>
</comment>